<protein>
    <submittedName>
        <fullName evidence="7">Cytochrome c</fullName>
    </submittedName>
</protein>
<name>A0ABN6KBP9_9LEPT</name>
<dbReference type="InterPro" id="IPR036909">
    <property type="entry name" value="Cyt_c-like_dom_sf"/>
</dbReference>
<feature type="signal peptide" evidence="5">
    <location>
        <begin position="1"/>
        <end position="18"/>
    </location>
</feature>
<keyword evidence="3 4" id="KW-0408">Iron</keyword>
<dbReference type="RefSeq" id="WP_109018821.1">
    <property type="nucleotide sequence ID" value="NZ_AP025028.1"/>
</dbReference>
<dbReference type="SUPFAM" id="SSF46626">
    <property type="entry name" value="Cytochrome c"/>
    <property type="match status" value="1"/>
</dbReference>
<evidence type="ECO:0000256" key="5">
    <source>
        <dbReference type="SAM" id="SignalP"/>
    </source>
</evidence>
<organism evidence="7 8">
    <name type="scientific">Leptospira kobayashii</name>
    <dbReference type="NCBI Taxonomy" id="1917830"/>
    <lineage>
        <taxon>Bacteria</taxon>
        <taxon>Pseudomonadati</taxon>
        <taxon>Spirochaetota</taxon>
        <taxon>Spirochaetia</taxon>
        <taxon>Leptospirales</taxon>
        <taxon>Leptospiraceae</taxon>
        <taxon>Leptospira</taxon>
    </lineage>
</organism>
<sequence>MKNIILRLLFALALLSLANCEYKTPVWEYFPNMYDSPARESQEADSFSRNGAASRIPPQGAIPVGYYPYPYTAVATPDNLTNPDKGLKNPIVKANLGDLMLGEKRYQTYCSPCHGVRGAGNGNVVGPYPRFAQSPPPVTSDKIRSWSDGQIYHIITMGRGLMGSYAFQIEPEDRWKLIAYIRKLQEFEAKNQKLSQAN</sequence>
<reference evidence="7 8" key="1">
    <citation type="submission" date="2021-08" db="EMBL/GenBank/DDBJ databases">
        <title>Complete genome sequence of Leptospira kobayashii strain E30.</title>
        <authorList>
            <person name="Nakao R."/>
            <person name="Nakamura S."/>
            <person name="Masuzawa T."/>
            <person name="Koizumi N."/>
        </authorList>
    </citation>
    <scope>NUCLEOTIDE SEQUENCE [LARGE SCALE GENOMIC DNA]</scope>
    <source>
        <strain evidence="7 8">E30</strain>
    </source>
</reference>
<keyword evidence="2 4" id="KW-0479">Metal-binding</keyword>
<dbReference type="PROSITE" id="PS51007">
    <property type="entry name" value="CYTC"/>
    <property type="match status" value="1"/>
</dbReference>
<dbReference type="PANTHER" id="PTHR40394:SF2">
    <property type="entry name" value="QUINOL:CYTOCHROME C OXIDOREDUCTASE MEMBRANE PROTEIN"/>
    <property type="match status" value="1"/>
</dbReference>
<feature type="chain" id="PRO_5045036415" evidence="5">
    <location>
        <begin position="19"/>
        <end position="198"/>
    </location>
</feature>
<dbReference type="PANTHER" id="PTHR40394">
    <property type="entry name" value="LIPOPROTEIN-RELATED"/>
    <property type="match status" value="1"/>
</dbReference>
<gene>
    <name evidence="7" type="ORF">LPTSP3_g13180</name>
</gene>
<dbReference type="Proteomes" id="UP000245263">
    <property type="component" value="Chromosome 1"/>
</dbReference>
<evidence type="ECO:0000313" key="7">
    <source>
        <dbReference type="EMBL" id="BDA78388.1"/>
    </source>
</evidence>
<dbReference type="Gene3D" id="1.10.760.10">
    <property type="entry name" value="Cytochrome c-like domain"/>
    <property type="match status" value="1"/>
</dbReference>
<dbReference type="InterPro" id="IPR009056">
    <property type="entry name" value="Cyt_c-like_dom"/>
</dbReference>
<evidence type="ECO:0000256" key="2">
    <source>
        <dbReference type="ARBA" id="ARBA00022723"/>
    </source>
</evidence>
<keyword evidence="5" id="KW-0732">Signal</keyword>
<feature type="domain" description="Cytochrome c" evidence="6">
    <location>
        <begin position="97"/>
        <end position="185"/>
    </location>
</feature>
<proteinExistence type="predicted"/>
<evidence type="ECO:0000256" key="1">
    <source>
        <dbReference type="ARBA" id="ARBA00022617"/>
    </source>
</evidence>
<keyword evidence="8" id="KW-1185">Reference proteome</keyword>
<evidence type="ECO:0000256" key="4">
    <source>
        <dbReference type="PROSITE-ProRule" id="PRU00433"/>
    </source>
</evidence>
<accession>A0ABN6KBP9</accession>
<evidence type="ECO:0000313" key="8">
    <source>
        <dbReference type="Proteomes" id="UP000245263"/>
    </source>
</evidence>
<evidence type="ECO:0000259" key="6">
    <source>
        <dbReference type="PROSITE" id="PS51007"/>
    </source>
</evidence>
<keyword evidence="1 4" id="KW-0349">Heme</keyword>
<evidence type="ECO:0000256" key="3">
    <source>
        <dbReference type="ARBA" id="ARBA00023004"/>
    </source>
</evidence>
<dbReference type="EMBL" id="AP025028">
    <property type="protein sequence ID" value="BDA78388.1"/>
    <property type="molecule type" value="Genomic_DNA"/>
</dbReference>
<dbReference type="Pfam" id="PF13442">
    <property type="entry name" value="Cytochrome_CBB3"/>
    <property type="match status" value="1"/>
</dbReference>